<evidence type="ECO:0000313" key="2">
    <source>
        <dbReference type="EMBL" id="PWG03170.1"/>
    </source>
</evidence>
<gene>
    <name evidence="2" type="ORF">DF286_10065</name>
</gene>
<dbReference type="AlphaFoldDB" id="A0A2U2J4A3"/>
<accession>A0A2U2J4A3</accession>
<evidence type="ECO:0000313" key="3">
    <source>
        <dbReference type="Proteomes" id="UP000245916"/>
    </source>
</evidence>
<dbReference type="PROSITE" id="PS51257">
    <property type="entry name" value="PROKAR_LIPOPROTEIN"/>
    <property type="match status" value="1"/>
</dbReference>
<reference evidence="2 3" key="1">
    <citation type="submission" date="2018-05" db="EMBL/GenBank/DDBJ databases">
        <title>Genome of Sphingosinicella humi QZX222.</title>
        <authorList>
            <person name="Qiao Z."/>
            <person name="Wang G."/>
        </authorList>
    </citation>
    <scope>NUCLEOTIDE SEQUENCE [LARGE SCALE GENOMIC DNA]</scope>
    <source>
        <strain evidence="2 3">QZX222</strain>
    </source>
</reference>
<dbReference type="OrthoDB" id="7391128at2"/>
<evidence type="ECO:0000256" key="1">
    <source>
        <dbReference type="SAM" id="Coils"/>
    </source>
</evidence>
<organism evidence="2 3">
    <name type="scientific">Allosphingosinicella humi</name>
    <dbReference type="NCBI Taxonomy" id="2068657"/>
    <lineage>
        <taxon>Bacteria</taxon>
        <taxon>Pseudomonadati</taxon>
        <taxon>Pseudomonadota</taxon>
        <taxon>Alphaproteobacteria</taxon>
        <taxon>Sphingomonadales</taxon>
        <taxon>Sphingomonadaceae</taxon>
        <taxon>Allosphingosinicella</taxon>
    </lineage>
</organism>
<keyword evidence="1" id="KW-0175">Coiled coil</keyword>
<feature type="coiled-coil region" evidence="1">
    <location>
        <begin position="29"/>
        <end position="56"/>
    </location>
</feature>
<protein>
    <submittedName>
        <fullName evidence="2">Uncharacterized protein</fullName>
    </submittedName>
</protein>
<dbReference type="RefSeq" id="WP_109271309.1">
    <property type="nucleotide sequence ID" value="NZ_QFFF01000001.1"/>
</dbReference>
<sequence length="192" mass="20808">MITKGFKPMGWVAGVAVAALGCYMLSLNVAAERAELESVERQIIAAKQDIRQLQTELGTRGRLAQLDRWNAEVLALSAPGSAQFLDNAVMLARFDQQQPTIEQRAKVHLASLETVDQREAPQAKVITASYEPAPALDKPGQPLVRRASLIVTEDKPLPKFKPAGLLDAELIAEIRDTAKVEKKQSEGGVGGQ</sequence>
<proteinExistence type="predicted"/>
<dbReference type="Proteomes" id="UP000245916">
    <property type="component" value="Unassembled WGS sequence"/>
</dbReference>
<keyword evidence="3" id="KW-1185">Reference proteome</keyword>
<comment type="caution">
    <text evidence="2">The sequence shown here is derived from an EMBL/GenBank/DDBJ whole genome shotgun (WGS) entry which is preliminary data.</text>
</comment>
<dbReference type="EMBL" id="QFFF01000001">
    <property type="protein sequence ID" value="PWG03170.1"/>
    <property type="molecule type" value="Genomic_DNA"/>
</dbReference>
<name>A0A2U2J4A3_9SPHN</name>